<evidence type="ECO:0000259" key="1">
    <source>
        <dbReference type="Pfam" id="PF04738"/>
    </source>
</evidence>
<feature type="domain" description="Thiopeptide-type bacteriocin biosynthesis" evidence="2">
    <location>
        <begin position="762"/>
        <end position="1034"/>
    </location>
</feature>
<gene>
    <name evidence="3" type="ORF">EWM57_03580</name>
</gene>
<keyword evidence="4" id="KW-1185">Reference proteome</keyword>
<feature type="domain" description="Lantibiotic dehydratase N-terminal" evidence="1">
    <location>
        <begin position="34"/>
        <end position="692"/>
    </location>
</feature>
<dbReference type="RefSeq" id="WP_129919764.1">
    <property type="nucleotide sequence ID" value="NZ_SEWE01000005.1"/>
</dbReference>
<dbReference type="NCBIfam" id="TIGR03891">
    <property type="entry name" value="thiopep_ocin"/>
    <property type="match status" value="1"/>
</dbReference>
<name>A0A4Q5LIF7_9BACT</name>
<evidence type="ECO:0008006" key="5">
    <source>
        <dbReference type="Google" id="ProtNLM"/>
    </source>
</evidence>
<dbReference type="InterPro" id="IPR023809">
    <property type="entry name" value="Thiopep_bacteriocin_synth_dom"/>
</dbReference>
<dbReference type="Proteomes" id="UP000294155">
    <property type="component" value="Unassembled WGS sequence"/>
</dbReference>
<protein>
    <recommendedName>
        <fullName evidence="5">Lantibiotic dehydratase</fullName>
    </recommendedName>
</protein>
<dbReference type="OrthoDB" id="1273722at2"/>
<dbReference type="EMBL" id="SEWE01000005">
    <property type="protein sequence ID" value="RYU82782.1"/>
    <property type="molecule type" value="Genomic_DNA"/>
</dbReference>
<accession>A0A4Q5LIF7</accession>
<evidence type="ECO:0000313" key="4">
    <source>
        <dbReference type="Proteomes" id="UP000294155"/>
    </source>
</evidence>
<proteinExistence type="predicted"/>
<evidence type="ECO:0000313" key="3">
    <source>
        <dbReference type="EMBL" id="RYU82782.1"/>
    </source>
</evidence>
<evidence type="ECO:0000259" key="2">
    <source>
        <dbReference type="Pfam" id="PF14028"/>
    </source>
</evidence>
<dbReference type="AlphaFoldDB" id="A0A4Q5LIF7"/>
<dbReference type="Pfam" id="PF04738">
    <property type="entry name" value="Lant_dehydr_N"/>
    <property type="match status" value="1"/>
</dbReference>
<dbReference type="InterPro" id="IPR006827">
    <property type="entry name" value="Lant_deHydtase_N"/>
</dbReference>
<organism evidence="3 4">
    <name type="scientific">Hymenobacter persicinus</name>
    <dbReference type="NCBI Taxonomy" id="2025506"/>
    <lineage>
        <taxon>Bacteria</taxon>
        <taxon>Pseudomonadati</taxon>
        <taxon>Bacteroidota</taxon>
        <taxon>Cytophagia</taxon>
        <taxon>Cytophagales</taxon>
        <taxon>Hymenobacteraceae</taxon>
        <taxon>Hymenobacter</taxon>
    </lineage>
</organism>
<sequence length="1051" mass="118616">MLFDCGFFFLRTPALPYGTIDELTSEKLRALCDDPYVREAIFVASPDLFAVFEQWRQGALTDPKDLDRLELTVAKYLLRMSYRSTPFGLFAGVSRGDLTAGTDLQLVGPAQYEKHVRLDMDYLCALALSIARDPAIREQLLYWPNTTLYSTADSTRLVEYKVFNKVRTHHLVSLERTSYLDKALARAATGATIRSIAQHLTDEDVTLEEAESYVHELVGSQVIVSRLEPVLTGASYLQTVISVLTPLPGCAELVAHLTTLDRSLTELGQQPSAAALPLYKNIAAQLSTLGVSFELGQLFQVDLRKPTLGHTLNVAVVDEVRKAIDLVSRLNRHEEADHLTKFKEAFRAKYDQAEVALVQVLDSEMGLGYPLNSASVSDNTPLLQGIVVDSAAAATTKTYRWTEWRKFLLDSYLETLRTGSPVLTLTAEAVAPYLQQIDAATLLPASCYSMVTLVAESAAAVDAGQYQVLHHGTDGPSAARLLGRFSYLDATLTAQLRECLDREAAAYPEAVLAEIVHINQSRMGNVVIRPQLRAYEIPIMVQAGVDEEHCIPLDDLLLSLHHNTLVLRSKRLGKHVIPRLSTAHNYGFNTLPAYRLLCDLQHQDQMLNCRWDWGVLNEADFLPRVEFGKVILARARWMLSTRELQQFRDAKAELSFMAELRQTRRLPRWVTYKEGDNELPFDLDNPLSVKLLKSLLKNSTTATLEERLVQTPTGAVQSPDGSFLNEFIIPLHNPHFRPTLRPAAKRPDPASVVRQFPVGSEWLYLKLYCGVKMADKLLLEYIKPVVEELTAAGVVEQWFFIRYADPNHHLRLRFRGRGPFFATVLSRLQQVLEPLLHDAQLTDYYPATYQRELERYGWSTIEHSEAMFWQDSQAVVDILALLDEGEAGDELRWQIALRGVDALLTDFKLTTAERKALFDGLQERSKTEFDAHSAVARKSLGHRYRQERAKIAAILQQPLTPQDELYPVGQLLATRSRNWQPQVDHIRCLAHDGQLTVGYTPLLESFIHMFLNRIFRSQQRMQEMVLYDFLHQAYASQLAQQRTAPPALLPA</sequence>
<comment type="caution">
    <text evidence="3">The sequence shown here is derived from an EMBL/GenBank/DDBJ whole genome shotgun (WGS) entry which is preliminary data.</text>
</comment>
<dbReference type="Pfam" id="PF14028">
    <property type="entry name" value="Lant_dehydr_C"/>
    <property type="match status" value="1"/>
</dbReference>
<reference evidence="3 4" key="1">
    <citation type="submission" date="2019-02" db="EMBL/GenBank/DDBJ databases">
        <title>Bacterial novel species isolated from soil.</title>
        <authorList>
            <person name="Jung H.-Y."/>
        </authorList>
    </citation>
    <scope>NUCLEOTIDE SEQUENCE [LARGE SCALE GENOMIC DNA]</scope>
    <source>
        <strain evidence="3 4">1-3-3-3</strain>
    </source>
</reference>